<dbReference type="Proteomes" id="UP000006727">
    <property type="component" value="Chromosome 20"/>
</dbReference>
<organism evidence="1 2">
    <name type="scientific">Physcomitrium patens</name>
    <name type="common">Spreading-leaved earth moss</name>
    <name type="synonym">Physcomitrella patens</name>
    <dbReference type="NCBI Taxonomy" id="3218"/>
    <lineage>
        <taxon>Eukaryota</taxon>
        <taxon>Viridiplantae</taxon>
        <taxon>Streptophyta</taxon>
        <taxon>Embryophyta</taxon>
        <taxon>Bryophyta</taxon>
        <taxon>Bryophytina</taxon>
        <taxon>Bryopsida</taxon>
        <taxon>Funariidae</taxon>
        <taxon>Funariales</taxon>
        <taxon>Funariaceae</taxon>
        <taxon>Physcomitrium</taxon>
    </lineage>
</organism>
<dbReference type="EMBL" id="ABEU02000020">
    <property type="status" value="NOT_ANNOTATED_CDS"/>
    <property type="molecule type" value="Genomic_DNA"/>
</dbReference>
<reference evidence="1 2" key="2">
    <citation type="journal article" date="2018" name="Plant J.">
        <title>The Physcomitrella patens chromosome-scale assembly reveals moss genome structure and evolution.</title>
        <authorList>
            <person name="Lang D."/>
            <person name="Ullrich K.K."/>
            <person name="Murat F."/>
            <person name="Fuchs J."/>
            <person name="Jenkins J."/>
            <person name="Haas F.B."/>
            <person name="Piednoel M."/>
            <person name="Gundlach H."/>
            <person name="Van Bel M."/>
            <person name="Meyberg R."/>
            <person name="Vives C."/>
            <person name="Morata J."/>
            <person name="Symeonidi A."/>
            <person name="Hiss M."/>
            <person name="Muchero W."/>
            <person name="Kamisugi Y."/>
            <person name="Saleh O."/>
            <person name="Blanc G."/>
            <person name="Decker E.L."/>
            <person name="van Gessel N."/>
            <person name="Grimwood J."/>
            <person name="Hayes R.D."/>
            <person name="Graham S.W."/>
            <person name="Gunter L.E."/>
            <person name="McDaniel S.F."/>
            <person name="Hoernstein S.N.W."/>
            <person name="Larsson A."/>
            <person name="Li F.W."/>
            <person name="Perroud P.F."/>
            <person name="Phillips J."/>
            <person name="Ranjan P."/>
            <person name="Rokshar D.S."/>
            <person name="Rothfels C.J."/>
            <person name="Schneider L."/>
            <person name="Shu S."/>
            <person name="Stevenson D.W."/>
            <person name="Thummler F."/>
            <person name="Tillich M."/>
            <person name="Villarreal Aguilar J.C."/>
            <person name="Widiez T."/>
            <person name="Wong G.K."/>
            <person name="Wymore A."/>
            <person name="Zhang Y."/>
            <person name="Zimmer A.D."/>
            <person name="Quatrano R.S."/>
            <person name="Mayer K.F.X."/>
            <person name="Goodstein D."/>
            <person name="Casacuberta J.M."/>
            <person name="Vandepoele K."/>
            <person name="Reski R."/>
            <person name="Cuming A.C."/>
            <person name="Tuskan G.A."/>
            <person name="Maumus F."/>
            <person name="Salse J."/>
            <person name="Schmutz J."/>
            <person name="Rensing S.A."/>
        </authorList>
    </citation>
    <scope>NUCLEOTIDE SEQUENCE [LARGE SCALE GENOMIC DNA]</scope>
    <source>
        <strain evidence="1 2">cv. Gransden 2004</strain>
    </source>
</reference>
<evidence type="ECO:0000313" key="1">
    <source>
        <dbReference type="EnsemblPlants" id="PAC:32945405.CDS.1"/>
    </source>
</evidence>
<accession>A0A7I3ZDZ4</accession>
<name>A0A7I3ZDZ4_PHYPA</name>
<dbReference type="EnsemblPlants" id="Pp3c20_10770V3.2">
    <property type="protein sequence ID" value="PAC:32945405.CDS.1"/>
    <property type="gene ID" value="Pp3c20_10770"/>
</dbReference>
<reference evidence="1" key="3">
    <citation type="submission" date="2020-12" db="UniProtKB">
        <authorList>
            <consortium name="EnsemblPlants"/>
        </authorList>
    </citation>
    <scope>IDENTIFICATION</scope>
</reference>
<protein>
    <submittedName>
        <fullName evidence="1">Uncharacterized protein</fullName>
    </submittedName>
</protein>
<dbReference type="Gramene" id="Pp3c20_10770V3.2">
    <property type="protein sequence ID" value="PAC:32945405.CDS.1"/>
    <property type="gene ID" value="Pp3c20_10770"/>
</dbReference>
<keyword evidence="2" id="KW-1185">Reference proteome</keyword>
<evidence type="ECO:0000313" key="2">
    <source>
        <dbReference type="Proteomes" id="UP000006727"/>
    </source>
</evidence>
<sequence length="111" mass="12455">MLAPCQIIWRNFRCTGEKYPYAASPSRDLLTLILLPTPITLRDVRSFCKTDDARWCTEDALIAPAKSGIRKILVTALCVYLPSDQAAQLMLLQHWTWCLAAGSSARHSSFL</sequence>
<dbReference type="AlphaFoldDB" id="A0A7I3ZDZ4"/>
<proteinExistence type="predicted"/>
<reference evidence="1 2" key="1">
    <citation type="journal article" date="2008" name="Science">
        <title>The Physcomitrella genome reveals evolutionary insights into the conquest of land by plants.</title>
        <authorList>
            <person name="Rensing S."/>
            <person name="Lang D."/>
            <person name="Zimmer A."/>
            <person name="Terry A."/>
            <person name="Salamov A."/>
            <person name="Shapiro H."/>
            <person name="Nishiyama T."/>
            <person name="Perroud P.-F."/>
            <person name="Lindquist E."/>
            <person name="Kamisugi Y."/>
            <person name="Tanahashi T."/>
            <person name="Sakakibara K."/>
            <person name="Fujita T."/>
            <person name="Oishi K."/>
            <person name="Shin-I T."/>
            <person name="Kuroki Y."/>
            <person name="Toyoda A."/>
            <person name="Suzuki Y."/>
            <person name="Hashimoto A."/>
            <person name="Yamaguchi K."/>
            <person name="Sugano A."/>
            <person name="Kohara Y."/>
            <person name="Fujiyama A."/>
            <person name="Anterola A."/>
            <person name="Aoki S."/>
            <person name="Ashton N."/>
            <person name="Barbazuk W.B."/>
            <person name="Barker E."/>
            <person name="Bennetzen J."/>
            <person name="Bezanilla M."/>
            <person name="Blankenship R."/>
            <person name="Cho S.H."/>
            <person name="Dutcher S."/>
            <person name="Estelle M."/>
            <person name="Fawcett J.A."/>
            <person name="Gundlach H."/>
            <person name="Hanada K."/>
            <person name="Heyl A."/>
            <person name="Hicks K.A."/>
            <person name="Hugh J."/>
            <person name="Lohr M."/>
            <person name="Mayer K."/>
            <person name="Melkozernov A."/>
            <person name="Murata T."/>
            <person name="Nelson D."/>
            <person name="Pils B."/>
            <person name="Prigge M."/>
            <person name="Reiss B."/>
            <person name="Renner T."/>
            <person name="Rombauts S."/>
            <person name="Rushton P."/>
            <person name="Sanderfoot A."/>
            <person name="Schween G."/>
            <person name="Shiu S.-H."/>
            <person name="Stueber K."/>
            <person name="Theodoulou F.L."/>
            <person name="Tu H."/>
            <person name="Van de Peer Y."/>
            <person name="Verrier P.J."/>
            <person name="Waters E."/>
            <person name="Wood A."/>
            <person name="Yang L."/>
            <person name="Cove D."/>
            <person name="Cuming A."/>
            <person name="Hasebe M."/>
            <person name="Lucas S."/>
            <person name="Mishler D.B."/>
            <person name="Reski R."/>
            <person name="Grigoriev I."/>
            <person name="Quatrano R.S."/>
            <person name="Boore J.L."/>
        </authorList>
    </citation>
    <scope>NUCLEOTIDE SEQUENCE [LARGE SCALE GENOMIC DNA]</scope>
    <source>
        <strain evidence="1 2">cv. Gransden 2004</strain>
    </source>
</reference>